<reference evidence="3" key="2">
    <citation type="journal article" date="2023" name="IMA Fungus">
        <title>Comparative genomic study of the Penicillium genus elucidates a diverse pangenome and 15 lateral gene transfer events.</title>
        <authorList>
            <person name="Petersen C."/>
            <person name="Sorensen T."/>
            <person name="Nielsen M.R."/>
            <person name="Sondergaard T.E."/>
            <person name="Sorensen J.L."/>
            <person name="Fitzpatrick D.A."/>
            <person name="Frisvad J.C."/>
            <person name="Nielsen K.L."/>
        </authorList>
    </citation>
    <scope>NUCLEOTIDE SEQUENCE</scope>
    <source>
        <strain evidence="3">IBT 30069</strain>
    </source>
</reference>
<comment type="caution">
    <text evidence="3">The sequence shown here is derived from an EMBL/GenBank/DDBJ whole genome shotgun (WGS) entry which is preliminary data.</text>
</comment>
<dbReference type="EMBL" id="JAPQKH010000003">
    <property type="protein sequence ID" value="KAJ5107872.1"/>
    <property type="molecule type" value="Genomic_DNA"/>
</dbReference>
<dbReference type="InterPro" id="IPR008011">
    <property type="entry name" value="Complex1_LYR_dom"/>
</dbReference>
<evidence type="ECO:0000256" key="1">
    <source>
        <dbReference type="SAM" id="MobiDB-lite"/>
    </source>
</evidence>
<evidence type="ECO:0000313" key="4">
    <source>
        <dbReference type="Proteomes" id="UP001149165"/>
    </source>
</evidence>
<sequence>MHKVLLPKYSGVHRFACLALYRALLRQCTQCSQPAVNAPWLGEIKSLTKQRFNRYKTLQSPSQITSALKAGYQTLDLLHSASQGNKQDEQQIATILAQAKSMKQENAASQRQISKTIPPKPISPREARKQEVKRHEEETRHRHPNAISVLSRPRLNISGKRRVPVLINARGVPFLRLGKPQPSNLSGFIRAKLEKRWDRIVLRDRLQLDILFAEDEDAWDKITQPDTEDSSSWTDALRTVHDDIYTKIGNSDRENREMARKMWNVVLQERKLAAKEEKEREAKDSSKY</sequence>
<dbReference type="InterPro" id="IPR046896">
    <property type="entry name" value="Cup1-like_N"/>
</dbReference>
<proteinExistence type="predicted"/>
<keyword evidence="4" id="KW-1185">Reference proteome</keyword>
<evidence type="ECO:0000313" key="3">
    <source>
        <dbReference type="EMBL" id="KAJ5107872.1"/>
    </source>
</evidence>
<dbReference type="CDD" id="cd20273">
    <property type="entry name" value="Complex1_LYR_unchar"/>
    <property type="match status" value="1"/>
</dbReference>
<dbReference type="OrthoDB" id="6508832at2759"/>
<feature type="domain" description="Complex 1 LYR protein" evidence="2">
    <location>
        <begin position="16"/>
        <end position="76"/>
    </location>
</feature>
<name>A0A9W9FYG3_9EURO</name>
<dbReference type="AlphaFoldDB" id="A0A9W9FYG3"/>
<dbReference type="Pfam" id="PF05347">
    <property type="entry name" value="Complex1_LYR"/>
    <property type="match status" value="1"/>
</dbReference>
<reference evidence="3" key="1">
    <citation type="submission" date="2022-11" db="EMBL/GenBank/DDBJ databases">
        <authorList>
            <person name="Petersen C."/>
        </authorList>
    </citation>
    <scope>NUCLEOTIDE SEQUENCE</scope>
    <source>
        <strain evidence="3">IBT 30069</strain>
    </source>
</reference>
<gene>
    <name evidence="3" type="ORF">N7456_004547</name>
</gene>
<accession>A0A9W9FYG3</accession>
<organism evidence="3 4">
    <name type="scientific">Penicillium angulare</name>
    <dbReference type="NCBI Taxonomy" id="116970"/>
    <lineage>
        <taxon>Eukaryota</taxon>
        <taxon>Fungi</taxon>
        <taxon>Dikarya</taxon>
        <taxon>Ascomycota</taxon>
        <taxon>Pezizomycotina</taxon>
        <taxon>Eurotiomycetes</taxon>
        <taxon>Eurotiomycetidae</taxon>
        <taxon>Eurotiales</taxon>
        <taxon>Aspergillaceae</taxon>
        <taxon>Penicillium</taxon>
    </lineage>
</organism>
<evidence type="ECO:0000259" key="2">
    <source>
        <dbReference type="Pfam" id="PF05347"/>
    </source>
</evidence>
<feature type="compositionally biased region" description="Basic and acidic residues" evidence="1">
    <location>
        <begin position="123"/>
        <end position="140"/>
    </location>
</feature>
<protein>
    <recommendedName>
        <fullName evidence="2">Complex 1 LYR protein domain-containing protein</fullName>
    </recommendedName>
</protein>
<feature type="region of interest" description="Disordered" evidence="1">
    <location>
        <begin position="103"/>
        <end position="151"/>
    </location>
</feature>
<dbReference type="Proteomes" id="UP001149165">
    <property type="component" value="Unassembled WGS sequence"/>
</dbReference>